<feature type="non-terminal residue" evidence="1">
    <location>
        <position position="56"/>
    </location>
</feature>
<gene>
    <name evidence="2" type="ORF">L195_g047345</name>
    <name evidence="1" type="ORF">L195_g048198</name>
</gene>
<dbReference type="EMBL" id="ASHM01065407">
    <property type="protein sequence ID" value="PNX91215.1"/>
    <property type="molecule type" value="Genomic_DNA"/>
</dbReference>
<reference evidence="1 3" key="2">
    <citation type="journal article" date="2017" name="Front. Plant Sci.">
        <title>Gene Classification and Mining of Molecular Markers Useful in Red Clover (Trifolium pratense) Breeding.</title>
        <authorList>
            <person name="Istvanek J."/>
            <person name="Dluhosova J."/>
            <person name="Dluhos P."/>
            <person name="Patkova L."/>
            <person name="Nedelnik J."/>
            <person name="Repkova J."/>
        </authorList>
    </citation>
    <scope>NUCLEOTIDE SEQUENCE [LARGE SCALE GENOMIC DNA]</scope>
    <source>
        <strain evidence="3">cv. Tatra</strain>
        <tissue evidence="1">Young leaves</tissue>
    </source>
</reference>
<name>A0A2K3JKM1_TRIPR</name>
<evidence type="ECO:0000313" key="1">
    <source>
        <dbReference type="EMBL" id="PNX54578.1"/>
    </source>
</evidence>
<reference evidence="1 3" key="1">
    <citation type="journal article" date="2014" name="Am. J. Bot.">
        <title>Genome assembly and annotation for red clover (Trifolium pratense; Fabaceae).</title>
        <authorList>
            <person name="Istvanek J."/>
            <person name="Jaros M."/>
            <person name="Krenek A."/>
            <person name="Repkova J."/>
        </authorList>
    </citation>
    <scope>NUCLEOTIDE SEQUENCE [LARGE SCALE GENOMIC DNA]</scope>
    <source>
        <strain evidence="3">cv. Tatra</strain>
        <tissue evidence="1">Young leaves</tissue>
    </source>
</reference>
<dbReference type="EMBL" id="ASHM01068467">
    <property type="protein sequence ID" value="PNX54578.1"/>
    <property type="molecule type" value="Genomic_DNA"/>
</dbReference>
<accession>A0A2K3JKM1</accession>
<dbReference type="AlphaFoldDB" id="A0A2K3JKM1"/>
<proteinExistence type="predicted"/>
<sequence>MGAKSPPSCVAFTHQFGCKLLRGLHARVASPQVSFVPFSFCKLFAFSFWVRLDSAE</sequence>
<organism evidence="1 3">
    <name type="scientific">Trifolium pratense</name>
    <name type="common">Red clover</name>
    <dbReference type="NCBI Taxonomy" id="57577"/>
    <lineage>
        <taxon>Eukaryota</taxon>
        <taxon>Viridiplantae</taxon>
        <taxon>Streptophyta</taxon>
        <taxon>Embryophyta</taxon>
        <taxon>Tracheophyta</taxon>
        <taxon>Spermatophyta</taxon>
        <taxon>Magnoliopsida</taxon>
        <taxon>eudicotyledons</taxon>
        <taxon>Gunneridae</taxon>
        <taxon>Pentapetalae</taxon>
        <taxon>rosids</taxon>
        <taxon>fabids</taxon>
        <taxon>Fabales</taxon>
        <taxon>Fabaceae</taxon>
        <taxon>Papilionoideae</taxon>
        <taxon>50 kb inversion clade</taxon>
        <taxon>NPAAA clade</taxon>
        <taxon>Hologalegina</taxon>
        <taxon>IRL clade</taxon>
        <taxon>Trifolieae</taxon>
        <taxon>Trifolium</taxon>
    </lineage>
</organism>
<dbReference type="Proteomes" id="UP000236291">
    <property type="component" value="Unassembled WGS sequence"/>
</dbReference>
<evidence type="ECO:0000313" key="3">
    <source>
        <dbReference type="Proteomes" id="UP000236291"/>
    </source>
</evidence>
<evidence type="ECO:0000313" key="2">
    <source>
        <dbReference type="EMBL" id="PNX91215.1"/>
    </source>
</evidence>
<comment type="caution">
    <text evidence="1">The sequence shown here is derived from an EMBL/GenBank/DDBJ whole genome shotgun (WGS) entry which is preliminary data.</text>
</comment>
<protein>
    <submittedName>
        <fullName evidence="1">Uncharacterized protein</fullName>
    </submittedName>
</protein>